<evidence type="ECO:0000256" key="1">
    <source>
        <dbReference type="ARBA" id="ARBA00005854"/>
    </source>
</evidence>
<keyword evidence="3 5" id="KW-0560">Oxidoreductase</keyword>
<organism evidence="8 9">
    <name type="scientific">Propioniciclava soli</name>
    <dbReference type="NCBI Taxonomy" id="2775081"/>
    <lineage>
        <taxon>Bacteria</taxon>
        <taxon>Bacillati</taxon>
        <taxon>Actinomycetota</taxon>
        <taxon>Actinomycetes</taxon>
        <taxon>Propionibacteriales</taxon>
        <taxon>Propionibacteriaceae</taxon>
        <taxon>Propioniciclava</taxon>
    </lineage>
</organism>
<evidence type="ECO:0000256" key="4">
    <source>
        <dbReference type="ARBA" id="ARBA00023027"/>
    </source>
</evidence>
<accession>A0ABZ3C894</accession>
<dbReference type="SUPFAM" id="SSF52283">
    <property type="entry name" value="Formate/glycerate dehydrogenase catalytic domain-like"/>
    <property type="match status" value="1"/>
</dbReference>
<evidence type="ECO:0000313" key="8">
    <source>
        <dbReference type="EMBL" id="WZW99007.1"/>
    </source>
</evidence>
<dbReference type="Pfam" id="PF00389">
    <property type="entry name" value="2-Hacid_dh"/>
    <property type="match status" value="1"/>
</dbReference>
<protein>
    <submittedName>
        <fullName evidence="8">Phosphoglycerate dehydrogenase</fullName>
        <ecNumber evidence="8">1.1.1.95</ecNumber>
    </submittedName>
</protein>
<dbReference type="PROSITE" id="PS00671">
    <property type="entry name" value="D_2_HYDROXYACID_DH_3"/>
    <property type="match status" value="1"/>
</dbReference>
<dbReference type="GO" id="GO:0004617">
    <property type="term" value="F:phosphoglycerate dehydrogenase activity"/>
    <property type="evidence" value="ECO:0007669"/>
    <property type="project" value="UniProtKB-EC"/>
</dbReference>
<evidence type="ECO:0000256" key="2">
    <source>
        <dbReference type="ARBA" id="ARBA00022605"/>
    </source>
</evidence>
<keyword evidence="4" id="KW-0520">NAD</keyword>
<dbReference type="PANTHER" id="PTHR42789">
    <property type="entry name" value="D-ISOMER SPECIFIC 2-HYDROXYACID DEHYDROGENASE FAMILY PROTEIN (AFU_ORTHOLOGUE AFUA_6G10090)"/>
    <property type="match status" value="1"/>
</dbReference>
<dbReference type="NCBIfam" id="NF008759">
    <property type="entry name" value="PRK11790.1"/>
    <property type="match status" value="1"/>
</dbReference>
<dbReference type="EC" id="1.1.1.95" evidence="8"/>
<dbReference type="InterPro" id="IPR050857">
    <property type="entry name" value="D-2-hydroxyacid_DH"/>
</dbReference>
<evidence type="ECO:0000313" key="9">
    <source>
        <dbReference type="Proteomes" id="UP001434337"/>
    </source>
</evidence>
<keyword evidence="2" id="KW-0028">Amino-acid biosynthesis</keyword>
<feature type="domain" description="D-isomer specific 2-hydroxyacid dehydrogenase catalytic" evidence="6">
    <location>
        <begin position="15"/>
        <end position="320"/>
    </location>
</feature>
<reference evidence="8 9" key="1">
    <citation type="journal article" date="2023" name="Environ Microbiome">
        <title>A coral-associated actinobacterium mitigates coral bleaching under heat stress.</title>
        <authorList>
            <person name="Li J."/>
            <person name="Zou Y."/>
            <person name="Li Q."/>
            <person name="Zhang J."/>
            <person name="Bourne D.G."/>
            <person name="Lyu Y."/>
            <person name="Liu C."/>
            <person name="Zhang S."/>
        </authorList>
    </citation>
    <scope>NUCLEOTIDE SEQUENCE [LARGE SCALE GENOMIC DNA]</scope>
    <source>
        <strain evidence="8 9">SCSIO 13291</strain>
    </source>
</reference>
<dbReference type="InterPro" id="IPR006140">
    <property type="entry name" value="D-isomer_DH_NAD-bd"/>
</dbReference>
<dbReference type="RefSeq" id="WP_342372857.1">
    <property type="nucleotide sequence ID" value="NZ_CP115965.1"/>
</dbReference>
<proteinExistence type="inferred from homology"/>
<name>A0ABZ3C894_9ACTN</name>
<comment type="similarity">
    <text evidence="1 5">Belongs to the D-isomer specific 2-hydroxyacid dehydrogenase family.</text>
</comment>
<keyword evidence="9" id="KW-1185">Reference proteome</keyword>
<sequence>MTHTAPRPGTAGQALLLDNVHTDAIPPLRDAGLTVHHRAEALNDVALTRALSGVRVLGIRSGTRLTRRVLQRAEHLEAVGAFCVGTNQIDLAVADELGIAVFNAPHASTRSVVELAVANLLALSRRLTVHDRAVHAGRWHKTAEGSREVRGRTLGIVGYGNVGSQLSVVAEALGLRVLFHDLADRQPIGHATPTRTLDELLGASDIVSLHVDGRAGNAGLLGAAELGRMRPGALLVNLSRGPVVDLPALQDALASGQLAGAALDVFPDEPSGRSDAFASALQGLPNVILTPHIGGSTEESQAAIAAHVAGKLTDHLTGTTGRASRAA</sequence>
<dbReference type="Pfam" id="PF02826">
    <property type="entry name" value="2-Hacid_dh_C"/>
    <property type="match status" value="1"/>
</dbReference>
<dbReference type="EMBL" id="CP115965">
    <property type="protein sequence ID" value="WZW99007.1"/>
    <property type="molecule type" value="Genomic_DNA"/>
</dbReference>
<dbReference type="PROSITE" id="PS00065">
    <property type="entry name" value="D_2_HYDROXYACID_DH_1"/>
    <property type="match status" value="1"/>
</dbReference>
<evidence type="ECO:0000256" key="5">
    <source>
        <dbReference type="RuleBase" id="RU003719"/>
    </source>
</evidence>
<dbReference type="InterPro" id="IPR029753">
    <property type="entry name" value="D-isomer_DH_CS"/>
</dbReference>
<dbReference type="InterPro" id="IPR036291">
    <property type="entry name" value="NAD(P)-bd_dom_sf"/>
</dbReference>
<evidence type="ECO:0000256" key="3">
    <source>
        <dbReference type="ARBA" id="ARBA00023002"/>
    </source>
</evidence>
<dbReference type="InterPro" id="IPR006139">
    <property type="entry name" value="D-isomer_2_OHA_DH_cat_dom"/>
</dbReference>
<dbReference type="Proteomes" id="UP001434337">
    <property type="component" value="Chromosome"/>
</dbReference>
<gene>
    <name evidence="8" type="primary">serA</name>
    <name evidence="8" type="ORF">PCC79_02005</name>
</gene>
<dbReference type="Gene3D" id="3.40.50.720">
    <property type="entry name" value="NAD(P)-binding Rossmann-like Domain"/>
    <property type="match status" value="2"/>
</dbReference>
<evidence type="ECO:0000259" key="6">
    <source>
        <dbReference type="Pfam" id="PF00389"/>
    </source>
</evidence>
<feature type="domain" description="D-isomer specific 2-hydroxyacid dehydrogenase NAD-binding" evidence="7">
    <location>
        <begin position="118"/>
        <end position="294"/>
    </location>
</feature>
<dbReference type="PANTHER" id="PTHR42789:SF1">
    <property type="entry name" value="D-ISOMER SPECIFIC 2-HYDROXYACID DEHYDROGENASE FAMILY PROTEIN (AFU_ORTHOLOGUE AFUA_6G10090)"/>
    <property type="match status" value="1"/>
</dbReference>
<dbReference type="SUPFAM" id="SSF51735">
    <property type="entry name" value="NAD(P)-binding Rossmann-fold domains"/>
    <property type="match status" value="1"/>
</dbReference>
<dbReference type="InterPro" id="IPR029752">
    <property type="entry name" value="D-isomer_DH_CS1"/>
</dbReference>
<evidence type="ECO:0000259" key="7">
    <source>
        <dbReference type="Pfam" id="PF02826"/>
    </source>
</evidence>